<evidence type="ECO:0000259" key="2">
    <source>
        <dbReference type="Pfam" id="PF00561"/>
    </source>
</evidence>
<dbReference type="AlphaFoldDB" id="A0A5R9J209"/>
<dbReference type="GO" id="GO:0016787">
    <property type="term" value="F:hydrolase activity"/>
    <property type="evidence" value="ECO:0007669"/>
    <property type="project" value="UniProtKB-KW"/>
</dbReference>
<reference evidence="3 4" key="1">
    <citation type="submission" date="2019-05" db="EMBL/GenBank/DDBJ databases">
        <authorList>
            <person name="Pankratov T."/>
            <person name="Grouzdev D."/>
        </authorList>
    </citation>
    <scope>NUCLEOTIDE SEQUENCE [LARGE SCALE GENOMIC DNA]</scope>
    <source>
        <strain evidence="3 4">KEBCLARHB70R</strain>
    </source>
</reference>
<dbReference type="Proteomes" id="UP000305654">
    <property type="component" value="Unassembled WGS sequence"/>
</dbReference>
<organism evidence="3 4">
    <name type="scientific">Lichenicoccus roseus</name>
    <dbReference type="NCBI Taxonomy" id="2683649"/>
    <lineage>
        <taxon>Bacteria</taxon>
        <taxon>Pseudomonadati</taxon>
        <taxon>Pseudomonadota</taxon>
        <taxon>Alphaproteobacteria</taxon>
        <taxon>Acetobacterales</taxon>
        <taxon>Acetobacteraceae</taxon>
        <taxon>Lichenicoccus</taxon>
    </lineage>
</organism>
<dbReference type="EMBL" id="VCDI01000006">
    <property type="protein sequence ID" value="TLU71592.1"/>
    <property type="molecule type" value="Genomic_DNA"/>
</dbReference>
<dbReference type="InterPro" id="IPR051321">
    <property type="entry name" value="PHA/PHB_synthase"/>
</dbReference>
<sequence>MMAATARMNGKMLSGASRLGRLRDSDVEIATTPKDLVWSQDKVTLHRYRPLAGQKVRIPLLVTYGLIGRWTMTDLQDDRSLVRNLLHLGVDLYVVDWGNPSRADRYLTMDDYICGYLDRCIEEVARLSGVERVNLFGLCEGGVFTTCYAALEPERVNTMTLAITPIDFHADTRQDRLGHGLINVWTRSLPAQDVERLIEAHGNVPGRFFGAMFNQLTPMRTALKYNLDMLDIVDDDKRLLNWLRMEKWIADRPDHPGEAARQWLIELYQQNKLIRNELELDGRRVELGRITMPVLNVFGSDDHIIPAETSRALGREVGTDEYEELALPGGHVGIFVGGRSQRLFAPALADFVMRHDRDPARRDGEMDPARRDGATEHGAIPT</sequence>
<feature type="region of interest" description="Disordered" evidence="1">
    <location>
        <begin position="356"/>
        <end position="382"/>
    </location>
</feature>
<gene>
    <name evidence="3" type="ORF">FE263_16195</name>
</gene>
<dbReference type="Pfam" id="PF00561">
    <property type="entry name" value="Abhydrolase_1"/>
    <property type="match status" value="1"/>
</dbReference>
<dbReference type="PANTHER" id="PTHR36837:SF2">
    <property type="entry name" value="POLY(3-HYDROXYALKANOATE) POLYMERASE SUBUNIT PHAC"/>
    <property type="match status" value="1"/>
</dbReference>
<evidence type="ECO:0000256" key="1">
    <source>
        <dbReference type="SAM" id="MobiDB-lite"/>
    </source>
</evidence>
<name>A0A5R9J209_9PROT</name>
<dbReference type="InterPro" id="IPR000073">
    <property type="entry name" value="AB_hydrolase_1"/>
</dbReference>
<dbReference type="Gene3D" id="3.40.50.1820">
    <property type="entry name" value="alpha/beta hydrolase"/>
    <property type="match status" value="1"/>
</dbReference>
<comment type="caution">
    <text evidence="3">The sequence shown here is derived from an EMBL/GenBank/DDBJ whole genome shotgun (WGS) entry which is preliminary data.</text>
</comment>
<accession>A0A5R9J209</accession>
<feature type="domain" description="AB hydrolase-1" evidence="2">
    <location>
        <begin position="59"/>
        <end position="336"/>
    </location>
</feature>
<protein>
    <submittedName>
        <fullName evidence="3">Alpha/beta fold hydrolase</fullName>
    </submittedName>
</protein>
<proteinExistence type="predicted"/>
<dbReference type="PANTHER" id="PTHR36837">
    <property type="entry name" value="POLY(3-HYDROXYALKANOATE) POLYMERASE SUBUNIT PHAC"/>
    <property type="match status" value="1"/>
</dbReference>
<keyword evidence="3" id="KW-0378">Hydrolase</keyword>
<dbReference type="InterPro" id="IPR029058">
    <property type="entry name" value="AB_hydrolase_fold"/>
</dbReference>
<dbReference type="SUPFAM" id="SSF53474">
    <property type="entry name" value="alpha/beta-Hydrolases"/>
    <property type="match status" value="1"/>
</dbReference>
<keyword evidence="4" id="KW-1185">Reference proteome</keyword>
<dbReference type="OrthoDB" id="9767934at2"/>
<feature type="compositionally biased region" description="Basic and acidic residues" evidence="1">
    <location>
        <begin position="356"/>
        <end position="375"/>
    </location>
</feature>
<evidence type="ECO:0000313" key="3">
    <source>
        <dbReference type="EMBL" id="TLU71592.1"/>
    </source>
</evidence>
<evidence type="ECO:0000313" key="4">
    <source>
        <dbReference type="Proteomes" id="UP000305654"/>
    </source>
</evidence>